<organism evidence="1 2">
    <name type="scientific">Trichonephila inaurata madagascariensis</name>
    <dbReference type="NCBI Taxonomy" id="2747483"/>
    <lineage>
        <taxon>Eukaryota</taxon>
        <taxon>Metazoa</taxon>
        <taxon>Ecdysozoa</taxon>
        <taxon>Arthropoda</taxon>
        <taxon>Chelicerata</taxon>
        <taxon>Arachnida</taxon>
        <taxon>Araneae</taxon>
        <taxon>Araneomorphae</taxon>
        <taxon>Entelegynae</taxon>
        <taxon>Araneoidea</taxon>
        <taxon>Nephilidae</taxon>
        <taxon>Trichonephila</taxon>
        <taxon>Trichonephila inaurata</taxon>
    </lineage>
</organism>
<dbReference type="AlphaFoldDB" id="A0A8X6X711"/>
<sequence>MMLDRCGGYITPYESTTDIDDEILESLVKTATAQPNRTEPRTRKKARYADRKSLRRTLKGGLDLGDGIGT</sequence>
<reference evidence="1" key="1">
    <citation type="submission" date="2020-08" db="EMBL/GenBank/DDBJ databases">
        <title>Multicomponent nature underlies the extraordinary mechanical properties of spider dragline silk.</title>
        <authorList>
            <person name="Kono N."/>
            <person name="Nakamura H."/>
            <person name="Mori M."/>
            <person name="Yoshida Y."/>
            <person name="Ohtoshi R."/>
            <person name="Malay A.D."/>
            <person name="Moran D.A.P."/>
            <person name="Tomita M."/>
            <person name="Numata K."/>
            <person name="Arakawa K."/>
        </authorList>
    </citation>
    <scope>NUCLEOTIDE SEQUENCE</scope>
</reference>
<dbReference type="GO" id="GO:0051015">
    <property type="term" value="F:actin filament binding"/>
    <property type="evidence" value="ECO:0007669"/>
    <property type="project" value="TreeGrafter"/>
</dbReference>
<proteinExistence type="predicted"/>
<dbReference type="GO" id="GO:0005856">
    <property type="term" value="C:cytoskeleton"/>
    <property type="evidence" value="ECO:0007669"/>
    <property type="project" value="TreeGrafter"/>
</dbReference>
<name>A0A8X6X711_9ARAC</name>
<accession>A0A8X6X711</accession>
<keyword evidence="2" id="KW-1185">Reference proteome</keyword>
<dbReference type="OrthoDB" id="6421455at2759"/>
<dbReference type="Proteomes" id="UP000886998">
    <property type="component" value="Unassembled WGS sequence"/>
</dbReference>
<dbReference type="PANTHER" id="PTHR45920:SF4">
    <property type="entry name" value="FORMIN HOMOLOGY 2 DOMAIN CONTAINING, ISOFORM I"/>
    <property type="match status" value="1"/>
</dbReference>
<gene>
    <name evidence="1" type="primary">Fhod3_1</name>
    <name evidence="1" type="ORF">TNIN_249171</name>
</gene>
<comment type="caution">
    <text evidence="1">The sequence shown here is derived from an EMBL/GenBank/DDBJ whole genome shotgun (WGS) entry which is preliminary data.</text>
</comment>
<dbReference type="EMBL" id="BMAV01005923">
    <property type="protein sequence ID" value="GFY47376.1"/>
    <property type="molecule type" value="Genomic_DNA"/>
</dbReference>
<protein>
    <submittedName>
        <fullName evidence="1">Uncharacterized protein</fullName>
    </submittedName>
</protein>
<evidence type="ECO:0000313" key="2">
    <source>
        <dbReference type="Proteomes" id="UP000886998"/>
    </source>
</evidence>
<evidence type="ECO:0000313" key="1">
    <source>
        <dbReference type="EMBL" id="GFY47376.1"/>
    </source>
</evidence>
<dbReference type="GO" id="GO:0005737">
    <property type="term" value="C:cytoplasm"/>
    <property type="evidence" value="ECO:0007669"/>
    <property type="project" value="TreeGrafter"/>
</dbReference>
<dbReference type="GO" id="GO:0030866">
    <property type="term" value="P:cortical actin cytoskeleton organization"/>
    <property type="evidence" value="ECO:0007669"/>
    <property type="project" value="TreeGrafter"/>
</dbReference>
<dbReference type="PANTHER" id="PTHR45920">
    <property type="entry name" value="FORMIN HOMOLOGY 2 DOMAIN CONTAINING, ISOFORM I"/>
    <property type="match status" value="1"/>
</dbReference>